<evidence type="ECO:0000256" key="6">
    <source>
        <dbReference type="ARBA" id="ARBA00022490"/>
    </source>
</evidence>
<dbReference type="KEGG" id="smai:EXU30_02820"/>
<evidence type="ECO:0000256" key="2">
    <source>
        <dbReference type="ARBA" id="ARBA00004496"/>
    </source>
</evidence>
<protein>
    <recommendedName>
        <fullName evidence="4">Flagellar assembly protein FliH</fullName>
    </recommendedName>
</protein>
<keyword evidence="13" id="KW-1185">Reference proteome</keyword>
<evidence type="ECO:0000256" key="9">
    <source>
        <dbReference type="ARBA" id="ARBA00023225"/>
    </source>
</evidence>
<keyword evidence="12" id="KW-0282">Flagellum</keyword>
<feature type="domain" description="Flagellar assembly protein FliH/Type III secretion system HrpE" evidence="11">
    <location>
        <begin position="110"/>
        <end position="237"/>
    </location>
</feature>
<dbReference type="InterPro" id="IPR018035">
    <property type="entry name" value="Flagellar_FliH/T3SS_HrpE"/>
</dbReference>
<dbReference type="InterPro" id="IPR000563">
    <property type="entry name" value="Flag_FliH"/>
</dbReference>
<dbReference type="GO" id="GO:0009288">
    <property type="term" value="C:bacterial-type flagellum"/>
    <property type="evidence" value="ECO:0007669"/>
    <property type="project" value="InterPro"/>
</dbReference>
<keyword evidence="9" id="KW-1006">Bacterial flagellum protein export</keyword>
<gene>
    <name evidence="12" type="primary">fliH</name>
    <name evidence="12" type="ORF">EXU30_02820</name>
</gene>
<sequence length="345" mass="37777">MTKDQEFSHWQLPDVTEEPDTSISNLFGRVAAQPHKPEVSEEESVEPLTLAQLEEMSLAAEKEGFEAGKQEGYQQGLENGRLEGLEQGHKEGFEQGEQQGFEAGQARAQQVLEKLSQLVAQIEKPLQIVDAEVENELLSVAMALAKAVVCHEIQTKPEHILSVMRQGIAALPIKDQAVTIKVNMANAELISESYSEQQLTKNSWQIDIDPALGESDCIIESQRSSVDLSLEQRVNQVFSEMQSNLSQQHHQLHEYKAESNYQTVAKPSSEPPIQPSSEQAPQAQSPDYAEIEDVAAEGADTQDVEAHNGQGDVGDESTEADGAVPQAVNLQAEPDVDSDSIKEAD</sequence>
<comment type="function">
    <text evidence="1">Needed for flagellar regrowth and assembly.</text>
</comment>
<dbReference type="RefSeq" id="WP_130597718.1">
    <property type="nucleotide sequence ID" value="NZ_CP036200.1"/>
</dbReference>
<dbReference type="EMBL" id="CP036200">
    <property type="protein sequence ID" value="QBF81744.1"/>
    <property type="molecule type" value="Genomic_DNA"/>
</dbReference>
<evidence type="ECO:0000256" key="1">
    <source>
        <dbReference type="ARBA" id="ARBA00003041"/>
    </source>
</evidence>
<evidence type="ECO:0000259" key="11">
    <source>
        <dbReference type="Pfam" id="PF02108"/>
    </source>
</evidence>
<comment type="similarity">
    <text evidence="3">Belongs to the FliH family.</text>
</comment>
<keyword evidence="7" id="KW-1005">Bacterial flagellum biogenesis</keyword>
<dbReference type="AlphaFoldDB" id="A0A411PE21"/>
<dbReference type="GO" id="GO:0015031">
    <property type="term" value="P:protein transport"/>
    <property type="evidence" value="ECO:0007669"/>
    <property type="project" value="UniProtKB-KW"/>
</dbReference>
<dbReference type="Pfam" id="PF02108">
    <property type="entry name" value="FliH"/>
    <property type="match status" value="1"/>
</dbReference>
<reference evidence="12 13" key="1">
    <citation type="submission" date="2019-02" db="EMBL/GenBank/DDBJ databases">
        <title>Shewanella sp. D4-2 isolated from Dokdo Island.</title>
        <authorList>
            <person name="Baek K."/>
        </authorList>
    </citation>
    <scope>NUCLEOTIDE SEQUENCE [LARGE SCALE GENOMIC DNA]</scope>
    <source>
        <strain evidence="12 13">D4-2</strain>
    </source>
</reference>
<dbReference type="OrthoDB" id="8480773at2"/>
<evidence type="ECO:0000256" key="8">
    <source>
        <dbReference type="ARBA" id="ARBA00022927"/>
    </source>
</evidence>
<dbReference type="GO" id="GO:0005829">
    <property type="term" value="C:cytosol"/>
    <property type="evidence" value="ECO:0007669"/>
    <property type="project" value="TreeGrafter"/>
</dbReference>
<keyword evidence="5" id="KW-0813">Transport</keyword>
<evidence type="ECO:0000256" key="4">
    <source>
        <dbReference type="ARBA" id="ARBA00016507"/>
    </source>
</evidence>
<dbReference type="PANTHER" id="PTHR34982:SF1">
    <property type="entry name" value="FLAGELLAR ASSEMBLY PROTEIN FLIH"/>
    <property type="match status" value="1"/>
</dbReference>
<keyword evidence="8" id="KW-0653">Protein transport</keyword>
<evidence type="ECO:0000256" key="7">
    <source>
        <dbReference type="ARBA" id="ARBA00022795"/>
    </source>
</evidence>
<dbReference type="NCBIfam" id="NF004267">
    <property type="entry name" value="PRK05687.1-3"/>
    <property type="match status" value="1"/>
</dbReference>
<comment type="subcellular location">
    <subcellularLocation>
        <location evidence="2">Cytoplasm</location>
    </subcellularLocation>
</comment>
<evidence type="ECO:0000313" key="13">
    <source>
        <dbReference type="Proteomes" id="UP000291106"/>
    </source>
</evidence>
<dbReference type="GO" id="GO:0003774">
    <property type="term" value="F:cytoskeletal motor activity"/>
    <property type="evidence" value="ECO:0007669"/>
    <property type="project" value="InterPro"/>
</dbReference>
<keyword evidence="12" id="KW-0969">Cilium</keyword>
<evidence type="ECO:0000256" key="3">
    <source>
        <dbReference type="ARBA" id="ARBA00006602"/>
    </source>
</evidence>
<name>A0A411PE21_9GAMM</name>
<evidence type="ECO:0000256" key="5">
    <source>
        <dbReference type="ARBA" id="ARBA00022448"/>
    </source>
</evidence>
<dbReference type="InterPro" id="IPR051472">
    <property type="entry name" value="T3SS_Stator/FliH"/>
</dbReference>
<feature type="region of interest" description="Disordered" evidence="10">
    <location>
        <begin position="261"/>
        <end position="345"/>
    </location>
</feature>
<keyword evidence="12" id="KW-0966">Cell projection</keyword>
<proteinExistence type="inferred from homology"/>
<evidence type="ECO:0000256" key="10">
    <source>
        <dbReference type="SAM" id="MobiDB-lite"/>
    </source>
</evidence>
<dbReference type="PRINTS" id="PR01003">
    <property type="entry name" value="FLGFLIH"/>
</dbReference>
<dbReference type="GO" id="GO:0044781">
    <property type="term" value="P:bacterial-type flagellum organization"/>
    <property type="evidence" value="ECO:0007669"/>
    <property type="project" value="UniProtKB-KW"/>
</dbReference>
<feature type="compositionally biased region" description="Low complexity" evidence="10">
    <location>
        <begin position="275"/>
        <end position="286"/>
    </location>
</feature>
<feature type="compositionally biased region" description="Acidic residues" evidence="10">
    <location>
        <begin position="289"/>
        <end position="303"/>
    </location>
</feature>
<evidence type="ECO:0000313" key="12">
    <source>
        <dbReference type="EMBL" id="QBF81744.1"/>
    </source>
</evidence>
<keyword evidence="6" id="KW-0963">Cytoplasm</keyword>
<dbReference type="PANTHER" id="PTHR34982">
    <property type="entry name" value="YOP PROTEINS TRANSLOCATION PROTEIN L"/>
    <property type="match status" value="1"/>
</dbReference>
<feature type="region of interest" description="Disordered" evidence="10">
    <location>
        <begin position="1"/>
        <end position="45"/>
    </location>
</feature>
<organism evidence="12 13">
    <name type="scientific">Shewanella maritima</name>
    <dbReference type="NCBI Taxonomy" id="2520507"/>
    <lineage>
        <taxon>Bacteria</taxon>
        <taxon>Pseudomonadati</taxon>
        <taxon>Pseudomonadota</taxon>
        <taxon>Gammaproteobacteria</taxon>
        <taxon>Alteromonadales</taxon>
        <taxon>Shewanellaceae</taxon>
        <taxon>Shewanella</taxon>
    </lineage>
</organism>
<accession>A0A411PE21</accession>
<dbReference type="GO" id="GO:0071973">
    <property type="term" value="P:bacterial-type flagellum-dependent cell motility"/>
    <property type="evidence" value="ECO:0007669"/>
    <property type="project" value="InterPro"/>
</dbReference>
<dbReference type="Proteomes" id="UP000291106">
    <property type="component" value="Chromosome"/>
</dbReference>